<feature type="domain" description="HipA-like kinase" evidence="1">
    <location>
        <begin position="7"/>
        <end position="241"/>
    </location>
</feature>
<keyword evidence="6" id="KW-1185">Reference proteome</keyword>
<dbReference type="OrthoDB" id="1092050at2"/>
<dbReference type="InterPro" id="IPR046748">
    <property type="entry name" value="HipA_2"/>
</dbReference>
<reference evidence="2 7" key="4">
    <citation type="submission" date="2019-07" db="EMBL/GenBank/DDBJ databases">
        <title>Whole genome shotgun sequence of Flavobacterium glycines NBRC 105008.</title>
        <authorList>
            <person name="Hosoyama A."/>
            <person name="Uohara A."/>
            <person name="Ohji S."/>
            <person name="Ichikawa N."/>
        </authorList>
    </citation>
    <scope>NUCLEOTIDE SEQUENCE [LARGE SCALE GENOMIC DNA]</scope>
    <source>
        <strain evidence="2 7">NBRC 105008</strain>
    </source>
</reference>
<dbReference type="Gene3D" id="1.10.1070.20">
    <property type="match status" value="1"/>
</dbReference>
<dbReference type="EMBL" id="LVEO01000013">
    <property type="protein sequence ID" value="OCB72344.1"/>
    <property type="molecule type" value="Genomic_DNA"/>
</dbReference>
<dbReference type="Proteomes" id="UP000093226">
    <property type="component" value="Unassembled WGS sequence"/>
</dbReference>
<evidence type="ECO:0000313" key="7">
    <source>
        <dbReference type="Proteomes" id="UP000321579"/>
    </source>
</evidence>
<protein>
    <recommendedName>
        <fullName evidence="1">HipA-like kinase domain-containing protein</fullName>
    </recommendedName>
</protein>
<accession>A0A1B9DRN3</accession>
<reference evidence="5" key="1">
    <citation type="submission" date="2016-03" db="EMBL/GenBank/DDBJ databases">
        <title>Draft genome sequence of Paenibacillus glacialis DSM 22343.</title>
        <authorList>
            <person name="Shin S.-K."/>
            <person name="Yi H."/>
        </authorList>
    </citation>
    <scope>NUCLEOTIDE SEQUENCE [LARGE SCALE GENOMIC DNA]</scope>
    <source>
        <strain evidence="5">NBRC 105008</strain>
    </source>
</reference>
<dbReference type="Pfam" id="PF20613">
    <property type="entry name" value="HipA_2"/>
    <property type="match status" value="1"/>
</dbReference>
<dbReference type="Proteomes" id="UP000182367">
    <property type="component" value="Unassembled WGS sequence"/>
</dbReference>
<comment type="caution">
    <text evidence="3">The sequence shown here is derived from an EMBL/GenBank/DDBJ whole genome shotgun (WGS) entry which is preliminary data.</text>
</comment>
<gene>
    <name evidence="3" type="ORF">FBGL_06735</name>
    <name evidence="2" type="ORF">FGL01_05560</name>
    <name evidence="4" type="ORF">SAMN05192550_1168</name>
</gene>
<sequence>MRVLQTIEEVHKVFDTQGSSPLLVTCEDFRDWVCKYDKFPKYLFNELIASEFAKLWGIKTPETTFIRVKPEHIPNDKFPQLQLMWFEKECFGSLYLENSKEIDYSIVSMFEEKFFRDKISDKEDFLKIALFDIWTANEDRNHNNFNLLLYVSPEKLNFFYAIDHVNIFNTSFLDYGIAELTEDDSIIKTDLAKILFGKNRKLTDIVNNLVGNFYLCTEECQNKLDEILDLVPDSWNINKEQIRDRIINNLFSEKWKAQCEANFREFVQSFIIN</sequence>
<organism evidence="3 5">
    <name type="scientific">Flavobacterium glycines</name>
    <dbReference type="NCBI Taxonomy" id="551990"/>
    <lineage>
        <taxon>Bacteria</taxon>
        <taxon>Pseudomonadati</taxon>
        <taxon>Bacteroidota</taxon>
        <taxon>Flavobacteriia</taxon>
        <taxon>Flavobacteriales</taxon>
        <taxon>Flavobacteriaceae</taxon>
        <taxon>Flavobacterium</taxon>
    </lineage>
</organism>
<evidence type="ECO:0000313" key="2">
    <source>
        <dbReference type="EMBL" id="GEL09817.1"/>
    </source>
</evidence>
<dbReference type="RefSeq" id="WP_066326844.1">
    <property type="nucleotide sequence ID" value="NZ_BJVF01000001.1"/>
</dbReference>
<proteinExistence type="predicted"/>
<evidence type="ECO:0000259" key="1">
    <source>
        <dbReference type="Pfam" id="PF20613"/>
    </source>
</evidence>
<dbReference type="Proteomes" id="UP000321579">
    <property type="component" value="Unassembled WGS sequence"/>
</dbReference>
<dbReference type="STRING" id="551990.SAMN05192550_1168"/>
<dbReference type="AlphaFoldDB" id="A0A1B9DRN3"/>
<dbReference type="EMBL" id="BJVF01000001">
    <property type="protein sequence ID" value="GEL09817.1"/>
    <property type="molecule type" value="Genomic_DNA"/>
</dbReference>
<evidence type="ECO:0000313" key="4">
    <source>
        <dbReference type="EMBL" id="SDI92467.1"/>
    </source>
</evidence>
<evidence type="ECO:0000313" key="5">
    <source>
        <dbReference type="Proteomes" id="UP000093226"/>
    </source>
</evidence>
<evidence type="ECO:0000313" key="6">
    <source>
        <dbReference type="Proteomes" id="UP000182367"/>
    </source>
</evidence>
<reference evidence="4 6" key="3">
    <citation type="submission" date="2016-10" db="EMBL/GenBank/DDBJ databases">
        <authorList>
            <person name="Varghese N."/>
            <person name="Submissions S."/>
        </authorList>
    </citation>
    <scope>NUCLEOTIDE SEQUENCE [LARGE SCALE GENOMIC DNA]</scope>
    <source>
        <strain evidence="4 6">Gm-149</strain>
    </source>
</reference>
<reference evidence="3" key="2">
    <citation type="submission" date="2016-03" db="EMBL/GenBank/DDBJ databases">
        <authorList>
            <person name="Ploux O."/>
        </authorList>
    </citation>
    <scope>NUCLEOTIDE SEQUENCE</scope>
    <source>
        <strain evidence="3">NBRC 105008</strain>
    </source>
</reference>
<dbReference type="EMBL" id="FNEO01000001">
    <property type="protein sequence ID" value="SDI92467.1"/>
    <property type="molecule type" value="Genomic_DNA"/>
</dbReference>
<name>A0A1B9DRN3_9FLAO</name>
<evidence type="ECO:0000313" key="3">
    <source>
        <dbReference type="EMBL" id="OCB72344.1"/>
    </source>
</evidence>